<keyword evidence="6" id="KW-0046">Antibiotic resistance</keyword>
<dbReference type="InterPro" id="IPR017871">
    <property type="entry name" value="ABC_transporter-like_CS"/>
</dbReference>
<dbReference type="PANTHER" id="PTHR42711">
    <property type="entry name" value="ABC TRANSPORTER ATP-BINDING PROTEIN"/>
    <property type="match status" value="1"/>
</dbReference>
<dbReference type="Gene3D" id="3.40.50.300">
    <property type="entry name" value="P-loop containing nucleotide triphosphate hydrolases"/>
    <property type="match status" value="1"/>
</dbReference>
<sequence>MTVAPAATALRVERVSKALAGREVLREVSFACPAGQITALLGPNGAGKTTTVTLATGVRRPDAGQVRVLGRDVREPGSREHVALVAQGVTFPAAVGVDVCLRLVAGQRRPTPCSGEVTELYSRLGVDRLRGRRVGGLSGGQRRRLAVAMALLHAPEVVVLDEATSDLDERYRAETWQLLREYTGRGGCVLVTSHILADIERHADRVVALVDGQVALAGTLGEVRARLGGSSVEVTPAAAELAHVAHLVRAHDGGEPMPAGPGRLRWHTHEPLRLLALLAAHAPTVADPVVGPVPLADLLESLLATTGRVDDVHGALSGRTP</sequence>
<proteinExistence type="inferred from homology"/>
<dbReference type="AlphaFoldDB" id="A0A1M5GLH1"/>
<keyword evidence="4" id="KW-0547">Nucleotide-binding</keyword>
<gene>
    <name evidence="8" type="ORF">SAMN05443575_1215</name>
</gene>
<dbReference type="Pfam" id="PF00005">
    <property type="entry name" value="ABC_tran"/>
    <property type="match status" value="1"/>
</dbReference>
<evidence type="ECO:0000256" key="2">
    <source>
        <dbReference type="ARBA" id="ARBA00005417"/>
    </source>
</evidence>
<evidence type="ECO:0000256" key="4">
    <source>
        <dbReference type="ARBA" id="ARBA00022741"/>
    </source>
</evidence>
<dbReference type="Proteomes" id="UP000186132">
    <property type="component" value="Unassembled WGS sequence"/>
</dbReference>
<keyword evidence="9" id="KW-1185">Reference proteome</keyword>
<evidence type="ECO:0000256" key="5">
    <source>
        <dbReference type="ARBA" id="ARBA00022840"/>
    </source>
</evidence>
<feature type="domain" description="ABC transporter" evidence="7">
    <location>
        <begin position="10"/>
        <end position="236"/>
    </location>
</feature>
<evidence type="ECO:0000256" key="6">
    <source>
        <dbReference type="ARBA" id="ARBA00023251"/>
    </source>
</evidence>
<dbReference type="GO" id="GO:0005886">
    <property type="term" value="C:plasma membrane"/>
    <property type="evidence" value="ECO:0007669"/>
    <property type="project" value="UniProtKB-SubCell"/>
</dbReference>
<dbReference type="GO" id="GO:0005524">
    <property type="term" value="F:ATP binding"/>
    <property type="evidence" value="ECO:0007669"/>
    <property type="project" value="UniProtKB-KW"/>
</dbReference>
<comment type="subcellular location">
    <subcellularLocation>
        <location evidence="1">Cell membrane</location>
        <topology evidence="1">Peripheral membrane protein</topology>
    </subcellularLocation>
</comment>
<evidence type="ECO:0000313" key="9">
    <source>
        <dbReference type="Proteomes" id="UP000186132"/>
    </source>
</evidence>
<dbReference type="CDD" id="cd03230">
    <property type="entry name" value="ABC_DR_subfamily_A"/>
    <property type="match status" value="1"/>
</dbReference>
<protein>
    <submittedName>
        <fullName evidence="8">ABC-2 type transport system ATP-binding protein</fullName>
    </submittedName>
</protein>
<dbReference type="InterPro" id="IPR027417">
    <property type="entry name" value="P-loop_NTPase"/>
</dbReference>
<dbReference type="InterPro" id="IPR003439">
    <property type="entry name" value="ABC_transporter-like_ATP-bd"/>
</dbReference>
<dbReference type="RefSeq" id="WP_073387588.1">
    <property type="nucleotide sequence ID" value="NZ_FQVU01000002.1"/>
</dbReference>
<dbReference type="GO" id="GO:0016887">
    <property type="term" value="F:ATP hydrolysis activity"/>
    <property type="evidence" value="ECO:0007669"/>
    <property type="project" value="InterPro"/>
</dbReference>
<dbReference type="OrthoDB" id="7875923at2"/>
<organism evidence="8 9">
    <name type="scientific">Jatrophihabitans endophyticus</name>
    <dbReference type="NCBI Taxonomy" id="1206085"/>
    <lineage>
        <taxon>Bacteria</taxon>
        <taxon>Bacillati</taxon>
        <taxon>Actinomycetota</taxon>
        <taxon>Actinomycetes</taxon>
        <taxon>Jatrophihabitantales</taxon>
        <taxon>Jatrophihabitantaceae</taxon>
        <taxon>Jatrophihabitans</taxon>
    </lineage>
</organism>
<accession>A0A1M5GLH1</accession>
<dbReference type="SUPFAM" id="SSF52540">
    <property type="entry name" value="P-loop containing nucleoside triphosphate hydrolases"/>
    <property type="match status" value="1"/>
</dbReference>
<dbReference type="PROSITE" id="PS50893">
    <property type="entry name" value="ABC_TRANSPORTER_2"/>
    <property type="match status" value="1"/>
</dbReference>
<evidence type="ECO:0000313" key="8">
    <source>
        <dbReference type="EMBL" id="SHG04559.1"/>
    </source>
</evidence>
<comment type="similarity">
    <text evidence="2">Belongs to the ABC transporter superfamily.</text>
</comment>
<dbReference type="STRING" id="1206085.SAMN05443575_1215"/>
<keyword evidence="3" id="KW-0813">Transport</keyword>
<name>A0A1M5GLH1_9ACTN</name>
<dbReference type="SMART" id="SM00382">
    <property type="entry name" value="AAA"/>
    <property type="match status" value="1"/>
</dbReference>
<dbReference type="InterPro" id="IPR050763">
    <property type="entry name" value="ABC_transporter_ATP-binding"/>
</dbReference>
<evidence type="ECO:0000256" key="1">
    <source>
        <dbReference type="ARBA" id="ARBA00004202"/>
    </source>
</evidence>
<dbReference type="PROSITE" id="PS00211">
    <property type="entry name" value="ABC_TRANSPORTER_1"/>
    <property type="match status" value="1"/>
</dbReference>
<dbReference type="InterPro" id="IPR003593">
    <property type="entry name" value="AAA+_ATPase"/>
</dbReference>
<dbReference type="GO" id="GO:0046677">
    <property type="term" value="P:response to antibiotic"/>
    <property type="evidence" value="ECO:0007669"/>
    <property type="project" value="UniProtKB-KW"/>
</dbReference>
<dbReference type="EMBL" id="FQVU01000002">
    <property type="protein sequence ID" value="SHG04559.1"/>
    <property type="molecule type" value="Genomic_DNA"/>
</dbReference>
<evidence type="ECO:0000259" key="7">
    <source>
        <dbReference type="PROSITE" id="PS50893"/>
    </source>
</evidence>
<keyword evidence="5 8" id="KW-0067">ATP-binding</keyword>
<dbReference type="PANTHER" id="PTHR42711:SF5">
    <property type="entry name" value="ABC TRANSPORTER ATP-BINDING PROTEIN NATA"/>
    <property type="match status" value="1"/>
</dbReference>
<reference evidence="8 9" key="1">
    <citation type="submission" date="2016-11" db="EMBL/GenBank/DDBJ databases">
        <authorList>
            <person name="Jaros S."/>
            <person name="Januszkiewicz K."/>
            <person name="Wedrychowicz H."/>
        </authorList>
    </citation>
    <scope>NUCLEOTIDE SEQUENCE [LARGE SCALE GENOMIC DNA]</scope>
    <source>
        <strain evidence="8 9">DSM 45627</strain>
    </source>
</reference>
<evidence type="ECO:0000256" key="3">
    <source>
        <dbReference type="ARBA" id="ARBA00022448"/>
    </source>
</evidence>